<feature type="chain" id="PRO_5016341713" evidence="1">
    <location>
        <begin position="23"/>
        <end position="364"/>
    </location>
</feature>
<organism evidence="3 4">
    <name type="scientific">Spirosoma telluris</name>
    <dbReference type="NCBI Taxonomy" id="2183553"/>
    <lineage>
        <taxon>Bacteria</taxon>
        <taxon>Pseudomonadati</taxon>
        <taxon>Bacteroidota</taxon>
        <taxon>Cytophagia</taxon>
        <taxon>Cytophagales</taxon>
        <taxon>Cytophagaceae</taxon>
        <taxon>Spirosoma</taxon>
    </lineage>
</organism>
<dbReference type="AlphaFoldDB" id="A0A327NMA8"/>
<evidence type="ECO:0000259" key="2">
    <source>
        <dbReference type="SMART" id="SM00429"/>
    </source>
</evidence>
<feature type="domain" description="IPT/TIG" evidence="2">
    <location>
        <begin position="125"/>
        <end position="210"/>
    </location>
</feature>
<name>A0A327NMA8_9BACT</name>
<accession>A0A327NMA8</accession>
<dbReference type="OrthoDB" id="660167at2"/>
<dbReference type="Gene3D" id="2.60.120.260">
    <property type="entry name" value="Galactose-binding domain-like"/>
    <property type="match status" value="1"/>
</dbReference>
<dbReference type="InterPro" id="IPR014756">
    <property type="entry name" value="Ig_E-set"/>
</dbReference>
<dbReference type="SUPFAM" id="SSF81296">
    <property type="entry name" value="E set domains"/>
    <property type="match status" value="2"/>
</dbReference>
<dbReference type="PROSITE" id="PS51257">
    <property type="entry name" value="PROKAR_LIPOPROTEIN"/>
    <property type="match status" value="1"/>
</dbReference>
<dbReference type="RefSeq" id="WP_111345814.1">
    <property type="nucleotide sequence ID" value="NZ_QLII01000001.1"/>
</dbReference>
<dbReference type="EMBL" id="QLII01000001">
    <property type="protein sequence ID" value="RAI76332.1"/>
    <property type="molecule type" value="Genomic_DNA"/>
</dbReference>
<evidence type="ECO:0000256" key="1">
    <source>
        <dbReference type="SAM" id="SignalP"/>
    </source>
</evidence>
<keyword evidence="1" id="KW-0732">Signal</keyword>
<reference evidence="3 4" key="1">
    <citation type="submission" date="2018-06" db="EMBL/GenBank/DDBJ databases">
        <title>Spirosoma sp. HMF3257 Genome sequencing and assembly.</title>
        <authorList>
            <person name="Kang H."/>
            <person name="Cha I."/>
            <person name="Kim H."/>
            <person name="Kang J."/>
            <person name="Joh K."/>
        </authorList>
    </citation>
    <scope>NUCLEOTIDE SEQUENCE [LARGE SCALE GENOMIC DNA]</scope>
    <source>
        <strain evidence="3 4">HMF3257</strain>
    </source>
</reference>
<dbReference type="Gene3D" id="2.60.40.10">
    <property type="entry name" value="Immunoglobulins"/>
    <property type="match status" value="2"/>
</dbReference>
<proteinExistence type="predicted"/>
<gene>
    <name evidence="3" type="ORF">HMF3257_23035</name>
</gene>
<evidence type="ECO:0000313" key="4">
    <source>
        <dbReference type="Proteomes" id="UP000249016"/>
    </source>
</evidence>
<keyword evidence="4" id="KW-1185">Reference proteome</keyword>
<comment type="caution">
    <text evidence="3">The sequence shown here is derived from an EMBL/GenBank/DDBJ whole genome shotgun (WGS) entry which is preliminary data.</text>
</comment>
<dbReference type="InterPro" id="IPR002909">
    <property type="entry name" value="IPT_dom"/>
</dbReference>
<sequence length="364" mass="38793">MTFQKLNRIAVLSFLAAVTAFTISSCTKDTDGSPQIAPGNPVATKLMPDSAAGGSLVTLTGTGLGDIRSIVFEKGNVPAGFQSTLNTEGAILFRVPSEVLGGTQNIIFTNSAGNTLKVPFKALAYPTVASVSNYNFTKGTVITLTGNNFDDVTAVTLTDSIKGVSDPVTIVSKAKTQLVVQMPASTLSRAPLRITNGTGRITSPQEFVNVDKAYPIFTDAYGTGFQDGSWGDAAAVSTKEFASGTASIGKNFQKGNWHLIAFANWSGSAIPYSADYTYVTGWIKGASADYSLYLTTDAGKAGFGDFVETNKINVKAGVWNYFKIKLSTIDFWLPGKTLTQVGFRIQGPDKQDETFYFDDIMLVK</sequence>
<dbReference type="InterPro" id="IPR013783">
    <property type="entry name" value="Ig-like_fold"/>
</dbReference>
<evidence type="ECO:0000313" key="3">
    <source>
        <dbReference type="EMBL" id="RAI76332.1"/>
    </source>
</evidence>
<feature type="signal peptide" evidence="1">
    <location>
        <begin position="1"/>
        <end position="22"/>
    </location>
</feature>
<dbReference type="Proteomes" id="UP000249016">
    <property type="component" value="Unassembled WGS sequence"/>
</dbReference>
<dbReference type="Pfam" id="PF01833">
    <property type="entry name" value="TIG"/>
    <property type="match status" value="1"/>
</dbReference>
<protein>
    <submittedName>
        <fullName evidence="3">Cell shape determination protein CcmA</fullName>
    </submittedName>
</protein>
<dbReference type="SMART" id="SM00429">
    <property type="entry name" value="IPT"/>
    <property type="match status" value="2"/>
</dbReference>
<feature type="domain" description="IPT/TIG" evidence="2">
    <location>
        <begin position="40"/>
        <end position="123"/>
    </location>
</feature>